<evidence type="ECO:0000256" key="10">
    <source>
        <dbReference type="ARBA" id="ARBA00022989"/>
    </source>
</evidence>
<proteinExistence type="predicted"/>
<dbReference type="FunFam" id="1.10.510.10:FF:001023">
    <property type="entry name" value="Os07g0541700 protein"/>
    <property type="match status" value="1"/>
</dbReference>
<sequence>MRTHNTISCLDFSCMDAITLLLFLLPFHLHLFQAADSTCPQSSVCGNHTLKFPFTIADNPGCGLITVDGCNSDPPYPVIHIGDGDLGFAILNHSSTIDCLTPVYYNIPASKDKTVAPEGCSLVQLPMNSSGNSDDLFSMITASFTLEWSVSDKCRRCFNAGGQCLTANDNKFSCRKGDTGLRKNLLLRWEKLFEIALGIARGLEYLHQGCNTRILHLDIKPQNILLDEEMNPRISDFGLAKLCPNRSSIVSLIVARGTIGYIAPEVFSRNFGEVFYKSDVYSYGMLILEMAGGRKTIDPRDADCSSEIYFPNYLYKQLEMNAERDSGLCGIMNEEDESQHVKRKLIIVGLW</sequence>
<dbReference type="GO" id="GO:0004674">
    <property type="term" value="F:protein serine/threonine kinase activity"/>
    <property type="evidence" value="ECO:0007669"/>
    <property type="project" value="UniProtKB-KW"/>
</dbReference>
<dbReference type="PROSITE" id="PS00108">
    <property type="entry name" value="PROTEIN_KINASE_ST"/>
    <property type="match status" value="1"/>
</dbReference>
<dbReference type="SUPFAM" id="SSF56112">
    <property type="entry name" value="Protein kinase-like (PK-like)"/>
    <property type="match status" value="1"/>
</dbReference>
<feature type="domain" description="Protein kinase" evidence="16">
    <location>
        <begin position="75"/>
        <end position="351"/>
    </location>
</feature>
<dbReference type="PANTHER" id="PTHR27009">
    <property type="entry name" value="RUST RESISTANCE KINASE LR10-RELATED"/>
    <property type="match status" value="1"/>
</dbReference>
<keyword evidence="6 15" id="KW-0732">Signal</keyword>
<accession>A0A8X8XCM2</accession>
<evidence type="ECO:0000256" key="7">
    <source>
        <dbReference type="ARBA" id="ARBA00022741"/>
    </source>
</evidence>
<dbReference type="Proteomes" id="UP000298416">
    <property type="component" value="Unassembled WGS sequence"/>
</dbReference>
<dbReference type="InterPro" id="IPR000719">
    <property type="entry name" value="Prot_kinase_dom"/>
</dbReference>
<keyword evidence="7" id="KW-0547">Nucleotide-binding</keyword>
<keyword evidence="8" id="KW-0418">Kinase</keyword>
<gene>
    <name evidence="17" type="ORF">SASPL_128417</name>
</gene>
<keyword evidence="18" id="KW-1185">Reference proteome</keyword>
<comment type="catalytic activity">
    <reaction evidence="14">
        <text>L-seryl-[protein] + ATP = O-phospho-L-seryl-[protein] + ADP + H(+)</text>
        <dbReference type="Rhea" id="RHEA:17989"/>
        <dbReference type="Rhea" id="RHEA-COMP:9863"/>
        <dbReference type="Rhea" id="RHEA-COMP:11604"/>
        <dbReference type="ChEBI" id="CHEBI:15378"/>
        <dbReference type="ChEBI" id="CHEBI:29999"/>
        <dbReference type="ChEBI" id="CHEBI:30616"/>
        <dbReference type="ChEBI" id="CHEBI:83421"/>
        <dbReference type="ChEBI" id="CHEBI:456216"/>
        <dbReference type="EC" id="2.7.11.1"/>
    </reaction>
</comment>
<dbReference type="SMART" id="SM00220">
    <property type="entry name" value="S_TKc"/>
    <property type="match status" value="1"/>
</dbReference>
<dbReference type="EC" id="2.7.11.1" evidence="2"/>
<keyword evidence="4" id="KW-0808">Transferase</keyword>
<evidence type="ECO:0000256" key="15">
    <source>
        <dbReference type="SAM" id="SignalP"/>
    </source>
</evidence>
<keyword evidence="11" id="KW-0472">Membrane</keyword>
<comment type="catalytic activity">
    <reaction evidence="13">
        <text>L-threonyl-[protein] + ATP = O-phospho-L-threonyl-[protein] + ADP + H(+)</text>
        <dbReference type="Rhea" id="RHEA:46608"/>
        <dbReference type="Rhea" id="RHEA-COMP:11060"/>
        <dbReference type="Rhea" id="RHEA-COMP:11605"/>
        <dbReference type="ChEBI" id="CHEBI:15378"/>
        <dbReference type="ChEBI" id="CHEBI:30013"/>
        <dbReference type="ChEBI" id="CHEBI:30616"/>
        <dbReference type="ChEBI" id="CHEBI:61977"/>
        <dbReference type="ChEBI" id="CHEBI:456216"/>
        <dbReference type="EC" id="2.7.11.1"/>
    </reaction>
</comment>
<evidence type="ECO:0000256" key="9">
    <source>
        <dbReference type="ARBA" id="ARBA00022840"/>
    </source>
</evidence>
<dbReference type="InterPro" id="IPR008271">
    <property type="entry name" value="Ser/Thr_kinase_AS"/>
</dbReference>
<dbReference type="InterPro" id="IPR045874">
    <property type="entry name" value="LRK10/LRL21-25-like"/>
</dbReference>
<evidence type="ECO:0000256" key="12">
    <source>
        <dbReference type="ARBA" id="ARBA00023180"/>
    </source>
</evidence>
<evidence type="ECO:0000256" key="14">
    <source>
        <dbReference type="ARBA" id="ARBA00048679"/>
    </source>
</evidence>
<organism evidence="17">
    <name type="scientific">Salvia splendens</name>
    <name type="common">Scarlet sage</name>
    <dbReference type="NCBI Taxonomy" id="180675"/>
    <lineage>
        <taxon>Eukaryota</taxon>
        <taxon>Viridiplantae</taxon>
        <taxon>Streptophyta</taxon>
        <taxon>Embryophyta</taxon>
        <taxon>Tracheophyta</taxon>
        <taxon>Spermatophyta</taxon>
        <taxon>Magnoliopsida</taxon>
        <taxon>eudicotyledons</taxon>
        <taxon>Gunneridae</taxon>
        <taxon>Pentapetalae</taxon>
        <taxon>asterids</taxon>
        <taxon>lamiids</taxon>
        <taxon>Lamiales</taxon>
        <taxon>Lamiaceae</taxon>
        <taxon>Nepetoideae</taxon>
        <taxon>Mentheae</taxon>
        <taxon>Salviinae</taxon>
        <taxon>Salvia</taxon>
        <taxon>Salvia subgen. Calosphace</taxon>
        <taxon>core Calosphace</taxon>
    </lineage>
</organism>
<evidence type="ECO:0000313" key="18">
    <source>
        <dbReference type="Proteomes" id="UP000298416"/>
    </source>
</evidence>
<comment type="caution">
    <text evidence="17">The sequence shown here is derived from an EMBL/GenBank/DDBJ whole genome shotgun (WGS) entry which is preliminary data.</text>
</comment>
<keyword evidence="12" id="KW-0325">Glycoprotein</keyword>
<reference evidence="17" key="1">
    <citation type="submission" date="2018-01" db="EMBL/GenBank/DDBJ databases">
        <authorList>
            <person name="Mao J.F."/>
        </authorList>
    </citation>
    <scope>NUCLEOTIDE SEQUENCE</scope>
    <source>
        <strain evidence="17">Huo1</strain>
        <tissue evidence="17">Leaf</tissue>
    </source>
</reference>
<evidence type="ECO:0000256" key="3">
    <source>
        <dbReference type="ARBA" id="ARBA00022527"/>
    </source>
</evidence>
<dbReference type="InterPro" id="IPR032872">
    <property type="entry name" value="WAK_assoc_C"/>
</dbReference>
<evidence type="ECO:0000256" key="2">
    <source>
        <dbReference type="ARBA" id="ARBA00012513"/>
    </source>
</evidence>
<dbReference type="EMBL" id="PNBA02000010">
    <property type="protein sequence ID" value="KAG6410359.1"/>
    <property type="molecule type" value="Genomic_DNA"/>
</dbReference>
<dbReference type="Pfam" id="PF00069">
    <property type="entry name" value="Pkinase"/>
    <property type="match status" value="1"/>
</dbReference>
<evidence type="ECO:0000256" key="1">
    <source>
        <dbReference type="ARBA" id="ARBA00004479"/>
    </source>
</evidence>
<dbReference type="AlphaFoldDB" id="A0A8X8XCM2"/>
<evidence type="ECO:0000256" key="8">
    <source>
        <dbReference type="ARBA" id="ARBA00022777"/>
    </source>
</evidence>
<dbReference type="GO" id="GO:0016020">
    <property type="term" value="C:membrane"/>
    <property type="evidence" value="ECO:0007669"/>
    <property type="project" value="UniProtKB-SubCell"/>
</dbReference>
<dbReference type="InterPro" id="IPR011009">
    <property type="entry name" value="Kinase-like_dom_sf"/>
</dbReference>
<evidence type="ECO:0000256" key="13">
    <source>
        <dbReference type="ARBA" id="ARBA00047899"/>
    </source>
</evidence>
<keyword evidence="5" id="KW-0812">Transmembrane</keyword>
<dbReference type="PROSITE" id="PS50011">
    <property type="entry name" value="PROTEIN_KINASE_DOM"/>
    <property type="match status" value="1"/>
</dbReference>
<evidence type="ECO:0000256" key="11">
    <source>
        <dbReference type="ARBA" id="ARBA00023136"/>
    </source>
</evidence>
<name>A0A8X8XCM2_SALSN</name>
<evidence type="ECO:0000259" key="16">
    <source>
        <dbReference type="PROSITE" id="PS50011"/>
    </source>
</evidence>
<comment type="subcellular location">
    <subcellularLocation>
        <location evidence="1">Membrane</location>
        <topology evidence="1">Single-pass type I membrane protein</topology>
    </subcellularLocation>
</comment>
<dbReference type="GO" id="GO:0005524">
    <property type="term" value="F:ATP binding"/>
    <property type="evidence" value="ECO:0007669"/>
    <property type="project" value="UniProtKB-KW"/>
</dbReference>
<evidence type="ECO:0000256" key="4">
    <source>
        <dbReference type="ARBA" id="ARBA00022679"/>
    </source>
</evidence>
<dbReference type="Gene3D" id="1.10.510.10">
    <property type="entry name" value="Transferase(Phosphotransferase) domain 1"/>
    <property type="match status" value="1"/>
</dbReference>
<evidence type="ECO:0000256" key="5">
    <source>
        <dbReference type="ARBA" id="ARBA00022692"/>
    </source>
</evidence>
<keyword evidence="10" id="KW-1133">Transmembrane helix</keyword>
<feature type="chain" id="PRO_5036442309" description="non-specific serine/threonine protein kinase" evidence="15">
    <location>
        <begin position="35"/>
        <end position="351"/>
    </location>
</feature>
<keyword evidence="9" id="KW-0067">ATP-binding</keyword>
<feature type="signal peptide" evidence="15">
    <location>
        <begin position="1"/>
        <end position="34"/>
    </location>
</feature>
<keyword evidence="3" id="KW-0723">Serine/threonine-protein kinase</keyword>
<protein>
    <recommendedName>
        <fullName evidence="2">non-specific serine/threonine protein kinase</fullName>
        <ecNumber evidence="2">2.7.11.1</ecNumber>
    </recommendedName>
</protein>
<reference evidence="17" key="2">
    <citation type="submission" date="2020-08" db="EMBL/GenBank/DDBJ databases">
        <title>Plant Genome Project.</title>
        <authorList>
            <person name="Zhang R.-G."/>
        </authorList>
    </citation>
    <scope>NUCLEOTIDE SEQUENCE</scope>
    <source>
        <strain evidence="17">Huo1</strain>
        <tissue evidence="17">Leaf</tissue>
    </source>
</reference>
<evidence type="ECO:0000313" key="17">
    <source>
        <dbReference type="EMBL" id="KAG6410359.1"/>
    </source>
</evidence>
<dbReference type="Pfam" id="PF14380">
    <property type="entry name" value="WAK_assoc"/>
    <property type="match status" value="1"/>
</dbReference>
<evidence type="ECO:0000256" key="6">
    <source>
        <dbReference type="ARBA" id="ARBA00022729"/>
    </source>
</evidence>